<reference evidence="1 2" key="1">
    <citation type="submission" date="2021-04" db="EMBL/GenBank/DDBJ databases">
        <title>Molecular and phenotypic characterization and identification of bacterial isolates recovered from the Anatolian ground squirrels (Spermophilus xanthoprymnus) and which have the potential to form a new species in the Campylobacter genus.</title>
        <authorList>
            <person name="Aydin F."/>
            <person name="Abay S."/>
            <person name="Kayman T."/>
            <person name="Karakaya E."/>
            <person name="Mustak H.K."/>
            <person name="Mustak I.B."/>
            <person name="Bilgin N."/>
            <person name="Duzler A."/>
            <person name="Sahin O."/>
            <person name="Guran O."/>
            <person name="Saticioglu I.B."/>
        </authorList>
    </citation>
    <scope>NUCLEOTIDE SEQUENCE [LARGE SCALE GENOMIC DNA]</scope>
    <source>
        <strain evidence="2">faydin-G24</strain>
    </source>
</reference>
<evidence type="ECO:0000313" key="2">
    <source>
        <dbReference type="Proteomes" id="UP000682951"/>
    </source>
</evidence>
<organism evidence="1 2">
    <name type="scientific">Campylobacter anatolicus</name>
    <dbReference type="NCBI Taxonomy" id="2829105"/>
    <lineage>
        <taxon>Bacteria</taxon>
        <taxon>Pseudomonadati</taxon>
        <taxon>Campylobacterota</taxon>
        <taxon>Epsilonproteobacteria</taxon>
        <taxon>Campylobacterales</taxon>
        <taxon>Campylobacteraceae</taxon>
        <taxon>Campylobacter</taxon>
    </lineage>
</organism>
<dbReference type="Proteomes" id="UP000682951">
    <property type="component" value="Unassembled WGS sequence"/>
</dbReference>
<comment type="caution">
    <text evidence="1">The sequence shown here is derived from an EMBL/GenBank/DDBJ whole genome shotgun (WGS) entry which is preliminary data.</text>
</comment>
<name>A0ABS5HJG0_9BACT</name>
<accession>A0ABS5HJG0</accession>
<keyword evidence="2" id="KW-1185">Reference proteome</keyword>
<protein>
    <submittedName>
        <fullName evidence="1">Uncharacterized protein</fullName>
    </submittedName>
</protein>
<gene>
    <name evidence="1" type="ORF">KDD93_07405</name>
</gene>
<proteinExistence type="predicted"/>
<sequence>MSHKTIIALLFVIYAYASESSSDVVRYSGNSSELCYDEVLEIKKINETEFIPVGFIATAKSGDILRTKLEIKTIKDVRVSDVTLKATIDTQSAEYIQNSSYVANAPTTEVFNVTQMDKISDIFVQIPNDNALYFRVGKGAQNNGDAIHGGSLDKTTKAIVQLDMSLRNKFKRTSFEVLYKNEETNHKKQGRIGVCGFSSHLVFINDDDDNIDNIMVVNKNFKTQNDNTNLFTQIANKAFDVNLISFDRQNKAFVSSQANSNISIDVVSSYDECKNSQNVLEGGARSVNLDNENLITLKNLVINKAYPELHFRISYLDKNTNKIKQFCQTEPFAVRPKELVLYDINTEKPLSSDELIGAKIYNHIGLKATNANNDLALNYSNSLENIKFMLKLPRDCNTSIAFLDEISLKADFINGKAKLKNLSFQDIGEVYIQGTDSTYTALDQAQNDCIADSDSNIEAEGKIGCNIPIKKHIIKFIPKDIMIDNFKIKNFQNGTMTYLNSLSNNHDMYASATFDITARLNDNTVAKMYSTNCYAKDVGFEIDLNATQKSDIFYIPNSALIKKDQNKKDNKFTALKSIFLNGVANGEIEFNFKRDSSKKSNPFEISSDEFKFINITDGKIIGAIYEKPAEIDKTSAKFYYGRIYVPLVQGVSKTLEAKAYYSVYCNNCDTQRYKLSQKDKDWQRVPHTNGWFINEFHTNDQGRIDSYEQKGKKVVVSSNIIDGIQALNISKNGYSNDTIRAEVPNWLIYNEFDKKANKIEFNIKFKSSGNWAGSAKNGVGSIVGDKSLKDATNRRIQW</sequence>
<evidence type="ECO:0000313" key="1">
    <source>
        <dbReference type="EMBL" id="MBR8464388.1"/>
    </source>
</evidence>
<dbReference type="EMBL" id="JAGSSW010000007">
    <property type="protein sequence ID" value="MBR8464388.1"/>
    <property type="molecule type" value="Genomic_DNA"/>
</dbReference>
<dbReference type="RefSeq" id="WP_212142286.1">
    <property type="nucleotide sequence ID" value="NZ_JAGSSW010000007.1"/>
</dbReference>